<gene>
    <name evidence="5" type="ORF">GCM10012275_49610</name>
</gene>
<dbReference type="SUPFAM" id="SSF46785">
    <property type="entry name" value="Winged helix' DNA-binding domain"/>
    <property type="match status" value="1"/>
</dbReference>
<evidence type="ECO:0000259" key="4">
    <source>
        <dbReference type="PROSITE" id="PS51000"/>
    </source>
</evidence>
<dbReference type="Pfam" id="PF13280">
    <property type="entry name" value="WYL"/>
    <property type="match status" value="1"/>
</dbReference>
<keyword evidence="1" id="KW-0805">Transcription regulation</keyword>
<keyword evidence="2 5" id="KW-0238">DNA-binding</keyword>
<dbReference type="AlphaFoldDB" id="A0A8J3FY39"/>
<dbReference type="PROSITE" id="PS00894">
    <property type="entry name" value="HTH_DEOR_1"/>
    <property type="match status" value="1"/>
</dbReference>
<organism evidence="5 6">
    <name type="scientific">Longimycelium tulufanense</name>
    <dbReference type="NCBI Taxonomy" id="907463"/>
    <lineage>
        <taxon>Bacteria</taxon>
        <taxon>Bacillati</taxon>
        <taxon>Actinomycetota</taxon>
        <taxon>Actinomycetes</taxon>
        <taxon>Pseudonocardiales</taxon>
        <taxon>Pseudonocardiaceae</taxon>
        <taxon>Longimycelium</taxon>
    </lineage>
</organism>
<keyword evidence="6" id="KW-1185">Reference proteome</keyword>
<dbReference type="InterPro" id="IPR051534">
    <property type="entry name" value="CBASS_pafABC_assoc_protein"/>
</dbReference>
<dbReference type="PANTHER" id="PTHR34580">
    <property type="match status" value="1"/>
</dbReference>
<name>A0A8J3FY39_9PSEU</name>
<dbReference type="PROSITE" id="PS52050">
    <property type="entry name" value="WYL"/>
    <property type="match status" value="1"/>
</dbReference>
<dbReference type="InterPro" id="IPR018356">
    <property type="entry name" value="Tscrpt_reg_HTH_DeoR_CS"/>
</dbReference>
<evidence type="ECO:0000256" key="2">
    <source>
        <dbReference type="ARBA" id="ARBA00023125"/>
    </source>
</evidence>
<dbReference type="InterPro" id="IPR013196">
    <property type="entry name" value="HTH_11"/>
</dbReference>
<protein>
    <submittedName>
        <fullName evidence="5">DNA-binding transcriptional regulator</fullName>
    </submittedName>
</protein>
<evidence type="ECO:0000313" key="6">
    <source>
        <dbReference type="Proteomes" id="UP000637578"/>
    </source>
</evidence>
<dbReference type="InterPro" id="IPR026881">
    <property type="entry name" value="WYL_dom"/>
</dbReference>
<dbReference type="PANTHER" id="PTHR34580:SF3">
    <property type="entry name" value="PROTEIN PAFB"/>
    <property type="match status" value="1"/>
</dbReference>
<reference evidence="5" key="2">
    <citation type="submission" date="2020-09" db="EMBL/GenBank/DDBJ databases">
        <authorList>
            <person name="Sun Q."/>
            <person name="Zhou Y."/>
        </authorList>
    </citation>
    <scope>NUCLEOTIDE SEQUENCE</scope>
    <source>
        <strain evidence="5">CGMCC 4.5737</strain>
    </source>
</reference>
<dbReference type="InterPro" id="IPR036388">
    <property type="entry name" value="WH-like_DNA-bd_sf"/>
</dbReference>
<evidence type="ECO:0000256" key="1">
    <source>
        <dbReference type="ARBA" id="ARBA00023015"/>
    </source>
</evidence>
<dbReference type="InterPro" id="IPR001034">
    <property type="entry name" value="DeoR_HTH"/>
</dbReference>
<keyword evidence="3" id="KW-0804">Transcription</keyword>
<dbReference type="GO" id="GO:0003700">
    <property type="term" value="F:DNA-binding transcription factor activity"/>
    <property type="evidence" value="ECO:0007669"/>
    <property type="project" value="InterPro"/>
</dbReference>
<evidence type="ECO:0000256" key="3">
    <source>
        <dbReference type="ARBA" id="ARBA00023163"/>
    </source>
</evidence>
<dbReference type="Pfam" id="PF25583">
    <property type="entry name" value="WCX"/>
    <property type="match status" value="1"/>
</dbReference>
<reference evidence="5" key="1">
    <citation type="journal article" date="2014" name="Int. J. Syst. Evol. Microbiol.">
        <title>Complete genome sequence of Corynebacterium casei LMG S-19264T (=DSM 44701T), isolated from a smear-ripened cheese.</title>
        <authorList>
            <consortium name="US DOE Joint Genome Institute (JGI-PGF)"/>
            <person name="Walter F."/>
            <person name="Albersmeier A."/>
            <person name="Kalinowski J."/>
            <person name="Ruckert C."/>
        </authorList>
    </citation>
    <scope>NUCLEOTIDE SEQUENCE</scope>
    <source>
        <strain evidence="5">CGMCC 4.5737</strain>
    </source>
</reference>
<feature type="domain" description="HTH deoR-type" evidence="4">
    <location>
        <begin position="1"/>
        <end position="60"/>
    </location>
</feature>
<dbReference type="InterPro" id="IPR057727">
    <property type="entry name" value="WCX_dom"/>
</dbReference>
<dbReference type="InterPro" id="IPR036390">
    <property type="entry name" value="WH_DNA-bd_sf"/>
</dbReference>
<dbReference type="RefSeq" id="WP_189060818.1">
    <property type="nucleotide sequence ID" value="NZ_BMMK01000029.1"/>
</dbReference>
<dbReference type="Proteomes" id="UP000637578">
    <property type="component" value="Unassembled WGS sequence"/>
</dbReference>
<dbReference type="GO" id="GO:0003677">
    <property type="term" value="F:DNA binding"/>
    <property type="evidence" value="ECO:0007669"/>
    <property type="project" value="UniProtKB-KW"/>
</dbReference>
<comment type="caution">
    <text evidence="5">The sequence shown here is derived from an EMBL/GenBank/DDBJ whole genome shotgun (WGS) entry which is preliminary data.</text>
</comment>
<dbReference type="Gene3D" id="1.10.10.10">
    <property type="entry name" value="Winged helix-like DNA-binding domain superfamily/Winged helix DNA-binding domain"/>
    <property type="match status" value="1"/>
</dbReference>
<dbReference type="Pfam" id="PF08279">
    <property type="entry name" value="HTH_11"/>
    <property type="match status" value="1"/>
</dbReference>
<accession>A0A8J3FY39</accession>
<dbReference type="PROSITE" id="PS51000">
    <property type="entry name" value="HTH_DEOR_2"/>
    <property type="match status" value="1"/>
</dbReference>
<proteinExistence type="predicted"/>
<sequence>MPARLLRLLSLLQSRRVWAGAELAEKLDVTVRTVRRDIGRLRELGYHVESVTGVAGGYRLVSGKDLPPLLLDEEEAVAIAVGLRTAAGGTVAGIEEASVRALAKLEQVLPVRLRHRVAAVSEATVRVPGHRGLEVDSMTLAVVAAACRDHEILTFGYERRDGTTASRRVEPHELVVTHGRWYLLAYDLRRDGWRNFRVDRISEPTPTCHHFTPRAKPSPDSATYLSRGVSGATYRYTAQAVVRAPARTVLARLPTLIPHRVEPIDEHTCTVRFGSDSVDRIAQDLVALGADYTLTCSQDLRDHLRAVAQRLLGAASP</sequence>
<dbReference type="EMBL" id="BMMK01000029">
    <property type="protein sequence ID" value="GGM73055.1"/>
    <property type="molecule type" value="Genomic_DNA"/>
</dbReference>
<evidence type="ECO:0000313" key="5">
    <source>
        <dbReference type="EMBL" id="GGM73055.1"/>
    </source>
</evidence>